<comment type="similarity">
    <text evidence="3">Belongs to the kizuna family.</text>
</comment>
<evidence type="ECO:0000313" key="12">
    <source>
        <dbReference type="Proteomes" id="UP000694546"/>
    </source>
</evidence>
<feature type="compositionally biased region" description="Basic and acidic residues" evidence="10">
    <location>
        <begin position="137"/>
        <end position="146"/>
    </location>
</feature>
<dbReference type="RefSeq" id="XP_030212848.1">
    <property type="nucleotide sequence ID" value="XM_030356988.1"/>
</dbReference>
<comment type="subcellular location">
    <subcellularLocation>
        <location evidence="1">Cytoplasm</location>
        <location evidence="1">Cytoskeleton</location>
        <location evidence="1">Cilium basal body</location>
    </subcellularLocation>
    <subcellularLocation>
        <location evidence="2">Cytoplasm</location>
        <location evidence="2">Cytoskeleton</location>
        <location evidence="2">Microtubule organizing center</location>
        <location evidence="2">Centrosome</location>
    </subcellularLocation>
</comment>
<feature type="region of interest" description="Disordered" evidence="10">
    <location>
        <begin position="376"/>
        <end position="436"/>
    </location>
</feature>
<evidence type="ECO:0000256" key="5">
    <source>
        <dbReference type="ARBA" id="ARBA00022490"/>
    </source>
</evidence>
<proteinExistence type="inferred from homology"/>
<evidence type="ECO:0000313" key="11">
    <source>
        <dbReference type="Ensembl" id="ENSGMOP00000056087.1"/>
    </source>
</evidence>
<feature type="compositionally biased region" description="Low complexity" evidence="10">
    <location>
        <begin position="184"/>
        <end position="215"/>
    </location>
</feature>
<dbReference type="Ensembl" id="ENSGMOT00000034329.1">
    <property type="protein sequence ID" value="ENSGMOP00000056087.1"/>
    <property type="gene ID" value="ENSGMOG00000031592.1"/>
</dbReference>
<dbReference type="OMA" id="EKEQTHC"/>
<feature type="compositionally biased region" description="Basic and acidic residues" evidence="10">
    <location>
        <begin position="425"/>
        <end position="436"/>
    </location>
</feature>
<keyword evidence="12" id="KW-1185">Reference proteome</keyword>
<feature type="compositionally biased region" description="Acidic residues" evidence="10">
    <location>
        <begin position="692"/>
        <end position="705"/>
    </location>
</feature>
<dbReference type="PANTHER" id="PTHR16299:SF2">
    <property type="entry name" value="CENTROSOMAL PROTEIN KIZUNA"/>
    <property type="match status" value="1"/>
</dbReference>
<dbReference type="InterPro" id="IPR026742">
    <property type="entry name" value="Centrosomal_kizuma"/>
</dbReference>
<dbReference type="GO" id="GO:0005813">
    <property type="term" value="C:centrosome"/>
    <property type="evidence" value="ECO:0007669"/>
    <property type="project" value="UniProtKB-SubCell"/>
</dbReference>
<feature type="region of interest" description="Disordered" evidence="10">
    <location>
        <begin position="130"/>
        <end position="312"/>
    </location>
</feature>
<feature type="compositionally biased region" description="Low complexity" evidence="10">
    <location>
        <begin position="399"/>
        <end position="424"/>
    </location>
</feature>
<evidence type="ECO:0000256" key="6">
    <source>
        <dbReference type="ARBA" id="ARBA00023212"/>
    </source>
</evidence>
<name>A0A8C5C1R7_GADMO</name>
<accession>A0A8C5C1R7</accession>
<dbReference type="GO" id="GO:0007051">
    <property type="term" value="P:spindle organization"/>
    <property type="evidence" value="ECO:0007669"/>
    <property type="project" value="InterPro"/>
</dbReference>
<feature type="region of interest" description="Disordered" evidence="10">
    <location>
        <begin position="342"/>
        <end position="361"/>
    </location>
</feature>
<evidence type="ECO:0000256" key="1">
    <source>
        <dbReference type="ARBA" id="ARBA00004120"/>
    </source>
</evidence>
<dbReference type="GeneID" id="115544165"/>
<reference evidence="11" key="1">
    <citation type="submission" date="2025-08" db="UniProtKB">
        <authorList>
            <consortium name="Ensembl"/>
        </authorList>
    </citation>
    <scope>IDENTIFICATION</scope>
</reference>
<gene>
    <name evidence="11" type="primary">kiz</name>
</gene>
<keyword evidence="5" id="KW-0963">Cytoplasm</keyword>
<dbReference type="GeneTree" id="ENSGT00390000010121"/>
<keyword evidence="6" id="KW-0206">Cytoskeleton</keyword>
<evidence type="ECO:0000256" key="3">
    <source>
        <dbReference type="ARBA" id="ARBA00010767"/>
    </source>
</evidence>
<keyword evidence="7" id="KW-0966">Cell projection</keyword>
<feature type="region of interest" description="Disordered" evidence="10">
    <location>
        <begin position="683"/>
        <end position="782"/>
    </location>
</feature>
<evidence type="ECO:0000256" key="7">
    <source>
        <dbReference type="ARBA" id="ARBA00023273"/>
    </source>
</evidence>
<evidence type="ECO:0000256" key="4">
    <source>
        <dbReference type="ARBA" id="ARBA00013872"/>
    </source>
</evidence>
<evidence type="ECO:0000256" key="2">
    <source>
        <dbReference type="ARBA" id="ARBA00004300"/>
    </source>
</evidence>
<evidence type="ECO:0000256" key="9">
    <source>
        <dbReference type="ARBA" id="ARBA00031153"/>
    </source>
</evidence>
<feature type="region of interest" description="Disordered" evidence="10">
    <location>
        <begin position="599"/>
        <end position="670"/>
    </location>
</feature>
<dbReference type="AlphaFoldDB" id="A0A8C5C1R7"/>
<organism evidence="11 12">
    <name type="scientific">Gadus morhua</name>
    <name type="common">Atlantic cod</name>
    <dbReference type="NCBI Taxonomy" id="8049"/>
    <lineage>
        <taxon>Eukaryota</taxon>
        <taxon>Metazoa</taxon>
        <taxon>Chordata</taxon>
        <taxon>Craniata</taxon>
        <taxon>Vertebrata</taxon>
        <taxon>Euteleostomi</taxon>
        <taxon>Actinopterygii</taxon>
        <taxon>Neopterygii</taxon>
        <taxon>Teleostei</taxon>
        <taxon>Neoteleostei</taxon>
        <taxon>Acanthomorphata</taxon>
        <taxon>Zeiogadaria</taxon>
        <taxon>Gadariae</taxon>
        <taxon>Gadiformes</taxon>
        <taxon>Gadoidei</taxon>
        <taxon>Gadidae</taxon>
        <taxon>Gadus</taxon>
    </lineage>
</organism>
<sequence length="782" mass="85617">MVTSVNTFCRLNVTRSMNLENSTHNENRYYEKIGSIQQSMHEREKRRLELERELFAYSLSDTRISQIKCAKLRSYLKEICEREKRAKTRNLELLRDVKCIEMSLKEYGPSRATLQQQKAEHFDRISNFMAGRKKKEQKSNEQKVDSAHTLNKRYPDAQVTEDLDRVPPGTSAGPPQSCSGGAKAVAARAPSHRASASSAAAAAAAAVHHSPTTHAPSPQRPPSGLLNDHRVSREAATVGPANLSGDIYQGNGVRPDGCDPSVRRERPAPAPASGRSVTSEAAGGEDEHSPSPPATATRPQPSALPAGDLSPVWYKNPPADAVALQSPVSEEKDVTHSVAHAFTGEESQEVPGEGEGNLSVASSSVLSVSSASDLSISLTESEPEDELADDGGYLHDRGSMASPSPARRSSSPVAPPRSSTPASRSDADSRPTDRTAERLTHEGLYYLLESIEGRLWDCHADAYLASLIEDGKLNAIISLCNRGELSVSDADLEECSAVVLRELQRLCWSTERGCLLPWELVGGQRGSPQPQDISSGLPPDGAGLWDRWFKHALLLKERRVIGIERLLQLFTPLLLPRHATYGHQAKVLLRTLLSRSREECAKEEEQQPQQEEEEEEEEEEERRSDSSSSHSRKLEGAPTSRPPQNPGAQALQSGGEDSQDESPVESIPIRETRAYQLLKQSAAQKWLPASGEVEDEEEEEEEGEDNALPGTNDGGEEDPGWAKHSSHQDPYPWKKINNTKPGLSKAVWGNSDDSNSDIEVALRPPAFNAKNNDDDDSDDFFD</sequence>
<feature type="compositionally biased region" description="Polar residues" evidence="10">
    <location>
        <begin position="646"/>
        <end position="656"/>
    </location>
</feature>
<comment type="function">
    <text evidence="8">Centrosomal protein required for establishing a robust mitotic centrosome architecture that can endure the forces that converge on the centrosomes during spindle formation. Required for stabilizing the expanded pericentriolar material around the centriole.</text>
</comment>
<reference evidence="11" key="2">
    <citation type="submission" date="2025-09" db="UniProtKB">
        <authorList>
            <consortium name="Ensembl"/>
        </authorList>
    </citation>
    <scope>IDENTIFICATION</scope>
</reference>
<evidence type="ECO:0000256" key="8">
    <source>
        <dbReference type="ARBA" id="ARBA00024919"/>
    </source>
</evidence>
<evidence type="ECO:0000256" key="10">
    <source>
        <dbReference type="SAM" id="MobiDB-lite"/>
    </source>
</evidence>
<dbReference type="Proteomes" id="UP000694546">
    <property type="component" value="Chromosome 5"/>
</dbReference>
<feature type="compositionally biased region" description="Acidic residues" evidence="10">
    <location>
        <begin position="773"/>
        <end position="782"/>
    </location>
</feature>
<feature type="compositionally biased region" description="Acidic residues" evidence="10">
    <location>
        <begin position="610"/>
        <end position="620"/>
    </location>
</feature>
<protein>
    <recommendedName>
        <fullName evidence="4">Centrosomal protein kizuna</fullName>
    </recommendedName>
    <alternativeName>
        <fullName evidence="9">Polo-like kinase 1 substrate 1</fullName>
    </alternativeName>
</protein>
<dbReference type="PANTHER" id="PTHR16299">
    <property type="entry name" value="CENTROSOMAL PROTEIN KIZUNA"/>
    <property type="match status" value="1"/>
</dbReference>
<dbReference type="OrthoDB" id="8015657at2759"/>